<evidence type="ECO:0000256" key="1">
    <source>
        <dbReference type="SAM" id="MobiDB-lite"/>
    </source>
</evidence>
<feature type="region of interest" description="Disordered" evidence="1">
    <location>
        <begin position="1"/>
        <end position="30"/>
    </location>
</feature>
<sequence>MNLERTSDNSSAHSSGQPSNASEQPSIAHLQSLGISVKDFAFDSTLPAVRPYRRQPTQIQPSIRRPLVRQSTEPDEGLGSQPLSQATQHLERRITEPAPLPAPPARMPAYEDLNVQTTALEGGRVVQSDNGNVLNTPNNHSFSLNVSQARAIFSSSPLTPVPSSPFPPILQANTSCSSVVFDSRSPAIPRVLQPRYSFRKRPTPTNIATSKPSKRARINTSSESSNNSRTQVGLATNNKKSLTRHDSSPRKRVTSKRSSGNSEKGKRKRA</sequence>
<reference evidence="2" key="1">
    <citation type="submission" date="2021-02" db="EMBL/GenBank/DDBJ databases">
        <title>Psilocybe cubensis genome.</title>
        <authorList>
            <person name="Mckernan K.J."/>
            <person name="Crawford S."/>
            <person name="Trippe A."/>
            <person name="Kane L.T."/>
            <person name="Mclaughlin S."/>
        </authorList>
    </citation>
    <scope>NUCLEOTIDE SEQUENCE [LARGE SCALE GENOMIC DNA]</scope>
    <source>
        <strain evidence="2">MGC-MH-2018</strain>
    </source>
</reference>
<dbReference type="AlphaFoldDB" id="A0A8H8CLK0"/>
<evidence type="ECO:0000313" key="2">
    <source>
        <dbReference type="EMBL" id="KAG5169129.1"/>
    </source>
</evidence>
<proteinExistence type="predicted"/>
<dbReference type="OrthoDB" id="3232876at2759"/>
<feature type="region of interest" description="Disordered" evidence="1">
    <location>
        <begin position="49"/>
        <end position="90"/>
    </location>
</feature>
<dbReference type="EMBL" id="JAFIQS010000005">
    <property type="protein sequence ID" value="KAG5169129.1"/>
    <property type="molecule type" value="Genomic_DNA"/>
</dbReference>
<feature type="region of interest" description="Disordered" evidence="1">
    <location>
        <begin position="192"/>
        <end position="270"/>
    </location>
</feature>
<name>A0A8H8CLK0_PSICU</name>
<feature type="compositionally biased region" description="Polar residues" evidence="1">
    <location>
        <begin position="8"/>
        <end position="25"/>
    </location>
</feature>
<feature type="compositionally biased region" description="Low complexity" evidence="1">
    <location>
        <begin position="219"/>
        <end position="228"/>
    </location>
</feature>
<accession>A0A8H8CLK0</accession>
<protein>
    <submittedName>
        <fullName evidence="2">Uncharacterized protein</fullName>
    </submittedName>
</protein>
<organism evidence="2">
    <name type="scientific">Psilocybe cubensis</name>
    <name type="common">Psychedelic mushroom</name>
    <name type="synonym">Stropharia cubensis</name>
    <dbReference type="NCBI Taxonomy" id="181762"/>
    <lineage>
        <taxon>Eukaryota</taxon>
        <taxon>Fungi</taxon>
        <taxon>Dikarya</taxon>
        <taxon>Basidiomycota</taxon>
        <taxon>Agaricomycotina</taxon>
        <taxon>Agaricomycetes</taxon>
        <taxon>Agaricomycetidae</taxon>
        <taxon>Agaricales</taxon>
        <taxon>Agaricineae</taxon>
        <taxon>Strophariaceae</taxon>
        <taxon>Psilocybe</taxon>
    </lineage>
</organism>
<comment type="caution">
    <text evidence="2">The sequence shown here is derived from an EMBL/GenBank/DDBJ whole genome shotgun (WGS) entry which is preliminary data.</text>
</comment>
<feature type="compositionally biased region" description="Polar residues" evidence="1">
    <location>
        <begin position="229"/>
        <end position="240"/>
    </location>
</feature>
<gene>
    <name evidence="2" type="ORF">JR316_005685</name>
</gene>